<dbReference type="SUPFAM" id="SSF81593">
    <property type="entry name" value="Nucleotidyltransferase substrate binding subunit/domain"/>
    <property type="match status" value="1"/>
</dbReference>
<keyword evidence="2" id="KW-0238">DNA-binding</keyword>
<evidence type="ECO:0000259" key="1">
    <source>
        <dbReference type="PROSITE" id="PS50910"/>
    </source>
</evidence>
<comment type="caution">
    <text evidence="2">The sequence shown here is derived from an EMBL/GenBank/DDBJ whole genome shotgun (WGS) entry which is preliminary data.</text>
</comment>
<dbReference type="Proteomes" id="UP000231292">
    <property type="component" value="Unassembled WGS sequence"/>
</dbReference>
<dbReference type="AlphaFoldDB" id="A0A2G9YJW2"/>
<accession>A0A2G9YJW2</accession>
<sequence>MKSNSKKKQDVLEWIKLSDYDLEAARAMQRAGKYLYVLFCCQQAVEKRLKAVVINTTGEFPPKTHDLIRLIELAKIDLTARQQLFLRKLTAYYIETRYPEEVRELSKKVTKILASVYLKDSEEVIKCIDQLLK</sequence>
<dbReference type="PROSITE" id="PS50910">
    <property type="entry name" value="HEPN"/>
    <property type="match status" value="1"/>
</dbReference>
<protein>
    <submittedName>
        <fullName evidence="2">DNA-binding protein</fullName>
    </submittedName>
</protein>
<dbReference type="SMART" id="SM00748">
    <property type="entry name" value="HEPN"/>
    <property type="match status" value="1"/>
</dbReference>
<dbReference type="GO" id="GO:0003677">
    <property type="term" value="F:DNA binding"/>
    <property type="evidence" value="ECO:0007669"/>
    <property type="project" value="UniProtKB-KW"/>
</dbReference>
<proteinExistence type="predicted"/>
<evidence type="ECO:0000313" key="3">
    <source>
        <dbReference type="Proteomes" id="UP000231292"/>
    </source>
</evidence>
<evidence type="ECO:0000313" key="2">
    <source>
        <dbReference type="EMBL" id="PIP19529.1"/>
    </source>
</evidence>
<reference evidence="2 3" key="1">
    <citation type="submission" date="2017-09" db="EMBL/GenBank/DDBJ databases">
        <title>Depth-based differentiation of microbial function through sediment-hosted aquifers and enrichment of novel symbionts in the deep terrestrial subsurface.</title>
        <authorList>
            <person name="Probst A.J."/>
            <person name="Ladd B."/>
            <person name="Jarett J.K."/>
            <person name="Geller-Mcgrath D.E."/>
            <person name="Sieber C.M."/>
            <person name="Emerson J.B."/>
            <person name="Anantharaman K."/>
            <person name="Thomas B.C."/>
            <person name="Malmstrom R."/>
            <person name="Stieglmeier M."/>
            <person name="Klingl A."/>
            <person name="Woyke T."/>
            <person name="Ryan C.M."/>
            <person name="Banfield J.F."/>
        </authorList>
    </citation>
    <scope>NUCLEOTIDE SEQUENCE [LARGE SCALE GENOMIC DNA]</scope>
    <source>
        <strain evidence="2">CG23_combo_of_CG06-09_8_20_14_all_41_10</strain>
    </source>
</reference>
<dbReference type="Gene3D" id="1.20.120.330">
    <property type="entry name" value="Nucleotidyltransferases domain 2"/>
    <property type="match status" value="1"/>
</dbReference>
<dbReference type="EMBL" id="PCRK01000051">
    <property type="protein sequence ID" value="PIP19529.1"/>
    <property type="molecule type" value="Genomic_DNA"/>
</dbReference>
<name>A0A2G9YJW2_9BACT</name>
<dbReference type="InterPro" id="IPR007842">
    <property type="entry name" value="HEPN_dom"/>
</dbReference>
<gene>
    <name evidence="2" type="ORF">COX41_02370</name>
</gene>
<organism evidence="2 3">
    <name type="scientific">Candidatus Sherwoodlollariibacterium unditelluris</name>
    <dbReference type="NCBI Taxonomy" id="1974757"/>
    <lineage>
        <taxon>Bacteria</taxon>
        <taxon>Pseudomonadati</taxon>
        <taxon>Candidatus Omnitrophota</taxon>
        <taxon>Candidatus Sherwoodlollariibacterium</taxon>
    </lineage>
</organism>
<dbReference type="Pfam" id="PF05168">
    <property type="entry name" value="HEPN"/>
    <property type="match status" value="1"/>
</dbReference>
<feature type="domain" description="HEPN" evidence="1">
    <location>
        <begin position="15"/>
        <end position="131"/>
    </location>
</feature>